<evidence type="ECO:0000313" key="7">
    <source>
        <dbReference type="Proteomes" id="UP000288716"/>
    </source>
</evidence>
<dbReference type="STRING" id="299467.A0A443SAA4"/>
<evidence type="ECO:0000256" key="2">
    <source>
        <dbReference type="ARBA" id="ARBA00022692"/>
    </source>
</evidence>
<keyword evidence="7" id="KW-1185">Reference proteome</keyword>
<comment type="caution">
    <text evidence="6">The sequence shown here is derived from an EMBL/GenBank/DDBJ whole genome shotgun (WGS) entry which is preliminary data.</text>
</comment>
<keyword evidence="3 5" id="KW-1133">Transmembrane helix</keyword>
<protein>
    <submittedName>
        <fullName evidence="6">Acetyl-coenzyme A transporter 1-like protein</fullName>
    </submittedName>
</protein>
<gene>
    <name evidence="6" type="ORF">B4U80_03934</name>
</gene>
<evidence type="ECO:0000256" key="1">
    <source>
        <dbReference type="ARBA" id="ARBA00004141"/>
    </source>
</evidence>
<dbReference type="InterPro" id="IPR024371">
    <property type="entry name" value="AcetylCoA_trans_1-like"/>
</dbReference>
<dbReference type="EMBL" id="NCKV01004910">
    <property type="protein sequence ID" value="RWS24414.1"/>
    <property type="molecule type" value="Genomic_DNA"/>
</dbReference>
<feature type="transmembrane region" description="Helical" evidence="5">
    <location>
        <begin position="33"/>
        <end position="60"/>
    </location>
</feature>
<dbReference type="GO" id="GO:0035348">
    <property type="term" value="P:acetyl-CoA transmembrane transport"/>
    <property type="evidence" value="ECO:0007669"/>
    <property type="project" value="InterPro"/>
</dbReference>
<accession>A0A443SAA4</accession>
<evidence type="ECO:0000256" key="5">
    <source>
        <dbReference type="SAM" id="Phobius"/>
    </source>
</evidence>
<evidence type="ECO:0000256" key="4">
    <source>
        <dbReference type="ARBA" id="ARBA00023136"/>
    </source>
</evidence>
<feature type="non-terminal residue" evidence="6">
    <location>
        <position position="98"/>
    </location>
</feature>
<dbReference type="Pfam" id="PF13000">
    <property type="entry name" value="Acatn"/>
    <property type="match status" value="1"/>
</dbReference>
<dbReference type="PANTHER" id="PTHR12778:SF9">
    <property type="entry name" value="ACETYL-COENZYME A TRANSPORTER 1"/>
    <property type="match status" value="1"/>
</dbReference>
<evidence type="ECO:0000313" key="6">
    <source>
        <dbReference type="EMBL" id="RWS24414.1"/>
    </source>
</evidence>
<evidence type="ECO:0000256" key="3">
    <source>
        <dbReference type="ARBA" id="ARBA00022989"/>
    </source>
</evidence>
<keyword evidence="4 5" id="KW-0472">Membrane</keyword>
<dbReference type="InterPro" id="IPR004752">
    <property type="entry name" value="AmpG_permease/AT-1"/>
</dbReference>
<dbReference type="VEuPathDB" id="VectorBase:LDEU007625"/>
<dbReference type="GO" id="GO:0008521">
    <property type="term" value="F:acetyl-CoA transmembrane transporter activity"/>
    <property type="evidence" value="ECO:0007669"/>
    <property type="project" value="InterPro"/>
</dbReference>
<dbReference type="Proteomes" id="UP000288716">
    <property type="component" value="Unassembled WGS sequence"/>
</dbReference>
<dbReference type="GO" id="GO:0016020">
    <property type="term" value="C:membrane"/>
    <property type="evidence" value="ECO:0007669"/>
    <property type="project" value="UniProtKB-SubCell"/>
</dbReference>
<proteinExistence type="predicted"/>
<name>A0A443SAA4_9ACAR</name>
<reference evidence="6 7" key="1">
    <citation type="journal article" date="2018" name="Gigascience">
        <title>Genomes of trombidid mites reveal novel predicted allergens and laterally-transferred genes associated with secondary metabolism.</title>
        <authorList>
            <person name="Dong X."/>
            <person name="Chaisiri K."/>
            <person name="Xia D."/>
            <person name="Armstrong S.D."/>
            <person name="Fang Y."/>
            <person name="Donnelly M.J."/>
            <person name="Kadowaki T."/>
            <person name="McGarry J.W."/>
            <person name="Darby A.C."/>
            <person name="Makepeace B.L."/>
        </authorList>
    </citation>
    <scope>NUCLEOTIDE SEQUENCE [LARGE SCALE GENOMIC DNA]</scope>
    <source>
        <strain evidence="6">UoL-UT</strain>
    </source>
</reference>
<dbReference type="PANTHER" id="PTHR12778">
    <property type="entry name" value="SOLUTE CARRIER FAMILY 33 ACETYL-COA TRANSPORTER -RELATED"/>
    <property type="match status" value="1"/>
</dbReference>
<organism evidence="6 7">
    <name type="scientific">Leptotrombidium deliense</name>
    <dbReference type="NCBI Taxonomy" id="299467"/>
    <lineage>
        <taxon>Eukaryota</taxon>
        <taxon>Metazoa</taxon>
        <taxon>Ecdysozoa</taxon>
        <taxon>Arthropoda</taxon>
        <taxon>Chelicerata</taxon>
        <taxon>Arachnida</taxon>
        <taxon>Acari</taxon>
        <taxon>Acariformes</taxon>
        <taxon>Trombidiformes</taxon>
        <taxon>Prostigmata</taxon>
        <taxon>Anystina</taxon>
        <taxon>Parasitengona</taxon>
        <taxon>Trombiculoidea</taxon>
        <taxon>Trombiculidae</taxon>
        <taxon>Leptotrombidium</taxon>
    </lineage>
</organism>
<sequence>MDVVEDKHRKSSVFVTKEDISAYFQPKGLKGDYANLCILILLYVLQGVSYGNLITIPMILSSNGVAYSKQAIFSFASYPYAMKLLWAPLVDSFYSEKF</sequence>
<dbReference type="OrthoDB" id="6415790at2759"/>
<dbReference type="AlphaFoldDB" id="A0A443SAA4"/>
<keyword evidence="2 5" id="KW-0812">Transmembrane</keyword>
<comment type="subcellular location">
    <subcellularLocation>
        <location evidence="1">Membrane</location>
        <topology evidence="1">Multi-pass membrane protein</topology>
    </subcellularLocation>
</comment>